<dbReference type="Proteomes" id="UP000199520">
    <property type="component" value="Unassembled WGS sequence"/>
</dbReference>
<keyword evidence="1" id="KW-0472">Membrane</keyword>
<proteinExistence type="predicted"/>
<organism evidence="2 3">
    <name type="scientific">Pelosinus propionicus DSM 13327</name>
    <dbReference type="NCBI Taxonomy" id="1123291"/>
    <lineage>
        <taxon>Bacteria</taxon>
        <taxon>Bacillati</taxon>
        <taxon>Bacillota</taxon>
        <taxon>Negativicutes</taxon>
        <taxon>Selenomonadales</taxon>
        <taxon>Sporomusaceae</taxon>
        <taxon>Pelosinus</taxon>
    </lineage>
</organism>
<evidence type="ECO:0000313" key="3">
    <source>
        <dbReference type="Proteomes" id="UP000199520"/>
    </source>
</evidence>
<feature type="transmembrane region" description="Helical" evidence="1">
    <location>
        <begin position="57"/>
        <end position="79"/>
    </location>
</feature>
<dbReference type="OrthoDB" id="1796762at2"/>
<evidence type="ECO:0000313" key="2">
    <source>
        <dbReference type="EMBL" id="SFM01177.1"/>
    </source>
</evidence>
<keyword evidence="1" id="KW-0812">Transmembrane</keyword>
<feature type="transmembrane region" description="Helical" evidence="1">
    <location>
        <begin position="120"/>
        <end position="139"/>
    </location>
</feature>
<feature type="transmembrane region" description="Helical" evidence="1">
    <location>
        <begin position="86"/>
        <end position="108"/>
    </location>
</feature>
<dbReference type="RefSeq" id="WP_090939647.1">
    <property type="nucleotide sequence ID" value="NZ_FOTS01000032.1"/>
</dbReference>
<accession>A0A1I4ME06</accession>
<sequence length="177" mass="19763">MEDRLYRGFMAGAAGGAVSNLLSHFSYFLGFTTLRLSDWAAILIFGHVPPFSSGEHLFSVFIQIGWSGAVGSIFAYFLVWVTNRKILFKAWMMGTTPFFVIYLLTALFQTPGTVPLPLNTVLSNYITSSIFGVVMGYSFKSLDKAILQDRSSLKLLARPAAKRIDKDEKQHHPDNNE</sequence>
<dbReference type="EMBL" id="FOTS01000032">
    <property type="protein sequence ID" value="SFM01177.1"/>
    <property type="molecule type" value="Genomic_DNA"/>
</dbReference>
<gene>
    <name evidence="2" type="ORF">SAMN04490355_103244</name>
</gene>
<keyword evidence="3" id="KW-1185">Reference proteome</keyword>
<keyword evidence="1" id="KW-1133">Transmembrane helix</keyword>
<reference evidence="3" key="1">
    <citation type="submission" date="2016-10" db="EMBL/GenBank/DDBJ databases">
        <authorList>
            <person name="Varghese N."/>
            <person name="Submissions S."/>
        </authorList>
    </citation>
    <scope>NUCLEOTIDE SEQUENCE [LARGE SCALE GENOMIC DNA]</scope>
    <source>
        <strain evidence="3">DSM 13327</strain>
    </source>
</reference>
<evidence type="ECO:0000256" key="1">
    <source>
        <dbReference type="SAM" id="Phobius"/>
    </source>
</evidence>
<protein>
    <submittedName>
        <fullName evidence="2">Uncharacterized protein</fullName>
    </submittedName>
</protein>
<dbReference type="AlphaFoldDB" id="A0A1I4ME06"/>
<name>A0A1I4ME06_9FIRM</name>